<dbReference type="RefSeq" id="WP_132925774.1">
    <property type="nucleotide sequence ID" value="NZ_SJOI01000001.1"/>
</dbReference>
<evidence type="ECO:0000313" key="4">
    <source>
        <dbReference type="EMBL" id="TCL06402.1"/>
    </source>
</evidence>
<evidence type="ECO:0000256" key="1">
    <source>
        <dbReference type="ARBA" id="ARBA00022679"/>
    </source>
</evidence>
<keyword evidence="2 4" id="KW-0418">Kinase</keyword>
<keyword evidence="5" id="KW-1185">Reference proteome</keyword>
<gene>
    <name evidence="4" type="ORF">EZJ58_4653</name>
</gene>
<name>A0A4R1NFT7_9GAMM</name>
<dbReference type="PANTHER" id="PTHR10584">
    <property type="entry name" value="SUGAR KINASE"/>
    <property type="match status" value="1"/>
</dbReference>
<reference evidence="4 5" key="1">
    <citation type="submission" date="2019-02" db="EMBL/GenBank/DDBJ databases">
        <title>Investigation of anaerobic lignin degradation for improved lignocellulosic biofuels.</title>
        <authorList>
            <person name="Deangelis K."/>
        </authorList>
    </citation>
    <scope>NUCLEOTIDE SEQUENCE [LARGE SCALE GENOMIC DNA]</scope>
    <source>
        <strain evidence="4 5">159R</strain>
    </source>
</reference>
<proteinExistence type="predicted"/>
<dbReference type="GO" id="GO:0016301">
    <property type="term" value="F:kinase activity"/>
    <property type="evidence" value="ECO:0007669"/>
    <property type="project" value="UniProtKB-KW"/>
</dbReference>
<dbReference type="AlphaFoldDB" id="A0A4R1NFT7"/>
<evidence type="ECO:0000259" key="3">
    <source>
        <dbReference type="Pfam" id="PF00294"/>
    </source>
</evidence>
<sequence>MTQRSGILAAGNMLVDHVHCIDQWPQPGWLVEIVSSEKATGGAPLNVLLTLAKMQTGLPLAAAGLLGEDSDGDYICRNLDDFHVDRTAVRRSALAGTSMSLVMTQKSGQRTFFHAPGANRLLDLDAFETLQTTHRIFHLGYLLLLDRLDSPDPAFGTRSARLLAQMQQRGYRTSLDLVSRQGDPRFQTRVLPALRWLDYLVINELEAGEFTGLALRDAGGCLDAGKLTGAAHQLHRLGVRRRVVIHAPEGAYGLDKSGEGLWLPSWPLAARDIVGSVGAGDAFCAGVLYASHESWSLAETLELAHACARFNLLCANAIDGARPLTEVKAFIERARSGDIPGAGSGGERGLRPDDVR</sequence>
<accession>A0A4R1NFT7</accession>
<dbReference type="Proteomes" id="UP000294555">
    <property type="component" value="Unassembled WGS sequence"/>
</dbReference>
<dbReference type="EMBL" id="SJOI01000001">
    <property type="protein sequence ID" value="TCL06402.1"/>
    <property type="molecule type" value="Genomic_DNA"/>
</dbReference>
<evidence type="ECO:0000256" key="2">
    <source>
        <dbReference type="ARBA" id="ARBA00022777"/>
    </source>
</evidence>
<dbReference type="OrthoDB" id="9813569at2"/>
<dbReference type="GO" id="GO:0005829">
    <property type="term" value="C:cytosol"/>
    <property type="evidence" value="ECO:0007669"/>
    <property type="project" value="TreeGrafter"/>
</dbReference>
<dbReference type="InterPro" id="IPR011611">
    <property type="entry name" value="PfkB_dom"/>
</dbReference>
<dbReference type="Gene3D" id="3.40.1190.20">
    <property type="match status" value="1"/>
</dbReference>
<protein>
    <submittedName>
        <fullName evidence="4">Sugar/nucleoside kinase (Ribokinase family)</fullName>
    </submittedName>
</protein>
<organism evidence="4 5">
    <name type="scientific">Sodalis ligni</name>
    <dbReference type="NCBI Taxonomy" id="2697027"/>
    <lineage>
        <taxon>Bacteria</taxon>
        <taxon>Pseudomonadati</taxon>
        <taxon>Pseudomonadota</taxon>
        <taxon>Gammaproteobacteria</taxon>
        <taxon>Enterobacterales</taxon>
        <taxon>Bruguierivoracaceae</taxon>
        <taxon>Sodalis</taxon>
    </lineage>
</organism>
<dbReference type="Pfam" id="PF00294">
    <property type="entry name" value="PfkB"/>
    <property type="match status" value="1"/>
</dbReference>
<dbReference type="PANTHER" id="PTHR10584:SF166">
    <property type="entry name" value="RIBOKINASE"/>
    <property type="match status" value="1"/>
</dbReference>
<evidence type="ECO:0000313" key="5">
    <source>
        <dbReference type="Proteomes" id="UP000294555"/>
    </source>
</evidence>
<keyword evidence="1" id="KW-0808">Transferase</keyword>
<dbReference type="InterPro" id="IPR029056">
    <property type="entry name" value="Ribokinase-like"/>
</dbReference>
<feature type="domain" description="Carbohydrate kinase PfkB" evidence="3">
    <location>
        <begin position="27"/>
        <end position="319"/>
    </location>
</feature>
<comment type="caution">
    <text evidence="4">The sequence shown here is derived from an EMBL/GenBank/DDBJ whole genome shotgun (WGS) entry which is preliminary data.</text>
</comment>
<dbReference type="SUPFAM" id="SSF53613">
    <property type="entry name" value="Ribokinase-like"/>
    <property type="match status" value="1"/>
</dbReference>